<dbReference type="Proteomes" id="UP000587524">
    <property type="component" value="Unassembled WGS sequence"/>
</dbReference>
<dbReference type="PIRSF" id="PIRSF002741">
    <property type="entry name" value="MppA"/>
    <property type="match status" value="1"/>
</dbReference>
<feature type="domain" description="Solute-binding protein family 5" evidence="6">
    <location>
        <begin position="72"/>
        <end position="441"/>
    </location>
</feature>
<dbReference type="EMBL" id="JACJHZ010000038">
    <property type="protein sequence ID" value="MBA9023716.1"/>
    <property type="molecule type" value="Genomic_DNA"/>
</dbReference>
<dbReference type="PANTHER" id="PTHR30290">
    <property type="entry name" value="PERIPLASMIC BINDING COMPONENT OF ABC TRANSPORTER"/>
    <property type="match status" value="1"/>
</dbReference>
<proteinExistence type="inferred from homology"/>
<dbReference type="Pfam" id="PF00496">
    <property type="entry name" value="SBP_bac_5"/>
    <property type="match status" value="1"/>
</dbReference>
<reference evidence="7 8" key="1">
    <citation type="submission" date="2020-08" db="EMBL/GenBank/DDBJ databases">
        <title>Genomic Encyclopedia of Type Strains, Phase IV (KMG-IV): sequencing the most valuable type-strain genomes for metagenomic binning, comparative biology and taxonomic classification.</title>
        <authorList>
            <person name="Goeker M."/>
        </authorList>
    </citation>
    <scope>NUCLEOTIDE SEQUENCE [LARGE SCALE GENOMIC DNA]</scope>
    <source>
        <strain evidence="7 8">DSM 17455</strain>
    </source>
</reference>
<comment type="caution">
    <text evidence="7">The sequence shown here is derived from an EMBL/GenBank/DDBJ whole genome shotgun (WGS) entry which is preliminary data.</text>
</comment>
<comment type="subcellular location">
    <subcellularLocation>
        <location evidence="1">Periplasm</location>
    </subcellularLocation>
</comment>
<feature type="chain" id="PRO_5045202731" evidence="5">
    <location>
        <begin position="25"/>
        <end position="528"/>
    </location>
</feature>
<accession>A0ABR6CF90</accession>
<evidence type="ECO:0000256" key="2">
    <source>
        <dbReference type="ARBA" id="ARBA00005695"/>
    </source>
</evidence>
<gene>
    <name evidence="7" type="ORF">HNQ97_005744</name>
</gene>
<dbReference type="Gene3D" id="3.40.190.10">
    <property type="entry name" value="Periplasmic binding protein-like II"/>
    <property type="match status" value="1"/>
</dbReference>
<keyword evidence="8" id="KW-1185">Reference proteome</keyword>
<evidence type="ECO:0000313" key="8">
    <source>
        <dbReference type="Proteomes" id="UP000587524"/>
    </source>
</evidence>
<evidence type="ECO:0000259" key="6">
    <source>
        <dbReference type="Pfam" id="PF00496"/>
    </source>
</evidence>
<evidence type="ECO:0000313" key="7">
    <source>
        <dbReference type="EMBL" id="MBA9023716.1"/>
    </source>
</evidence>
<evidence type="ECO:0000256" key="3">
    <source>
        <dbReference type="ARBA" id="ARBA00022448"/>
    </source>
</evidence>
<feature type="signal peptide" evidence="5">
    <location>
        <begin position="1"/>
        <end position="24"/>
    </location>
</feature>
<dbReference type="Gene3D" id="3.10.105.10">
    <property type="entry name" value="Dipeptide-binding Protein, Domain 3"/>
    <property type="match status" value="1"/>
</dbReference>
<sequence>MKHVGVYRSLALALAIAVSSVQFANAEQKNEMVWGELLPETLDPHLASHSQMQFYMLNTYDGLYRYEGNPPQVVPWLATAHEVSQDGKTWTFKLRKDVQFHDGTVLDSSDVVYSFRRLLAMGRGPASAFSSYLKPENISAPDNETVRFVLNERYAPFLSALPLVSIVNEGLLSSHQVGNDWGAAWLSSNEAGSGAYALDTKTYRPLEAMDVHRFAEHFHGWSDNPRPIETVRVRPSKETSTSVLVLLKGAIDATDSFLPPDQVKRVEADEGLRVSKDESMRILVIRMNNKKPPFDNVNFRKCLSYAFNYDGYIAAILQGYAVRNPGPIPQNLWGAPKDLEGYTFDMSKAKEFCDRAKAEGAPIDRKLKLFAPSEHVQMAQTGQVLQAETRKLGLDIEIIPATFPSLAGSMGTPESTPDMWVHWVSTYFADPENWIGQMYDSRYHGTWKASSWYENAQVDEILGKARSALSQEDRRSLYEEASRIIVKDAADIWVYNTIQLRGINKRVNNFHFTPVGAGGELRWMSLGQ</sequence>
<dbReference type="InterPro" id="IPR000914">
    <property type="entry name" value="SBP_5_dom"/>
</dbReference>
<organism evidence="7 8">
    <name type="scientific">Aminobacter ciceronei</name>
    <dbReference type="NCBI Taxonomy" id="150723"/>
    <lineage>
        <taxon>Bacteria</taxon>
        <taxon>Pseudomonadati</taxon>
        <taxon>Pseudomonadota</taxon>
        <taxon>Alphaproteobacteria</taxon>
        <taxon>Hyphomicrobiales</taxon>
        <taxon>Phyllobacteriaceae</taxon>
        <taxon>Aminobacter</taxon>
    </lineage>
</organism>
<dbReference type="SUPFAM" id="SSF53850">
    <property type="entry name" value="Periplasmic binding protein-like II"/>
    <property type="match status" value="1"/>
</dbReference>
<keyword evidence="3" id="KW-0813">Transport</keyword>
<dbReference type="InterPro" id="IPR039424">
    <property type="entry name" value="SBP_5"/>
</dbReference>
<evidence type="ECO:0000256" key="5">
    <source>
        <dbReference type="SAM" id="SignalP"/>
    </source>
</evidence>
<dbReference type="PANTHER" id="PTHR30290:SF9">
    <property type="entry name" value="OLIGOPEPTIDE-BINDING PROTEIN APPA"/>
    <property type="match status" value="1"/>
</dbReference>
<comment type="similarity">
    <text evidence="2">Belongs to the bacterial solute-binding protein 5 family.</text>
</comment>
<keyword evidence="4 5" id="KW-0732">Signal</keyword>
<evidence type="ECO:0000256" key="1">
    <source>
        <dbReference type="ARBA" id="ARBA00004418"/>
    </source>
</evidence>
<protein>
    <submittedName>
        <fullName evidence="7">Peptide/nickel transport system substrate-binding protein</fullName>
    </submittedName>
</protein>
<dbReference type="Gene3D" id="3.90.76.10">
    <property type="entry name" value="Dipeptide-binding Protein, Domain 1"/>
    <property type="match status" value="1"/>
</dbReference>
<dbReference type="CDD" id="cd08512">
    <property type="entry name" value="PBP2_NikA_DppA_OppA_like_7"/>
    <property type="match status" value="1"/>
</dbReference>
<name>A0ABR6CF90_9HYPH</name>
<evidence type="ECO:0000256" key="4">
    <source>
        <dbReference type="ARBA" id="ARBA00022729"/>
    </source>
</evidence>
<dbReference type="InterPro" id="IPR030678">
    <property type="entry name" value="Peptide/Ni-bd"/>
</dbReference>
<dbReference type="RefSeq" id="WP_182575786.1">
    <property type="nucleotide sequence ID" value="NZ_JACJHY010000038.1"/>
</dbReference>